<reference evidence="5" key="1">
    <citation type="submission" date="2018-05" db="EMBL/GenBank/DDBJ databases">
        <authorList>
            <person name="Lanie J.A."/>
            <person name="Ng W.-L."/>
            <person name="Kazmierczak K.M."/>
            <person name="Andrzejewski T.M."/>
            <person name="Davidsen T.M."/>
            <person name="Wayne K.J."/>
            <person name="Tettelin H."/>
            <person name="Glass J.I."/>
            <person name="Rusch D."/>
            <person name="Podicherti R."/>
            <person name="Tsui H.-C.T."/>
            <person name="Winkler M.E."/>
        </authorList>
    </citation>
    <scope>NUCLEOTIDE SEQUENCE</scope>
</reference>
<dbReference type="SUPFAM" id="SSF55120">
    <property type="entry name" value="Pseudouridine synthase"/>
    <property type="match status" value="1"/>
</dbReference>
<dbReference type="Pfam" id="PF01509">
    <property type="entry name" value="TruB_N"/>
    <property type="match status" value="1"/>
</dbReference>
<dbReference type="EMBL" id="UINC01110695">
    <property type="protein sequence ID" value="SVC78375.1"/>
    <property type="molecule type" value="Genomic_DNA"/>
</dbReference>
<sequence length="256" mass="29653">MVRILNIDKPKGWSSFDVIRFLKRLLNEKKAGHLGTLDPLASGVLPVFLGKGTRLIPFFNETDKVYRAHIHLGIRTDTFDSEGRILEEKECPEFPVKDLETALSFFQGRYLQRVPIYSAVKFEGKRAYQLAREGREIEMPKREVEFMELELEAVKLPFLQIRVHCSKGTYIRSLAEELGAKLEVGAHLNGLERLQCGKHFCLEDAYRPETLEELEPESLPWYDPIDLLEDWITFNVDSPKIQEILQGRRIPLDRNL</sequence>
<dbReference type="EC" id="5.4.99.25" evidence="1"/>
<dbReference type="InterPro" id="IPR002501">
    <property type="entry name" value="PsdUridine_synth_N"/>
</dbReference>
<protein>
    <recommendedName>
        <fullName evidence="1">tRNA pseudouridine(55) synthase</fullName>
        <ecNumber evidence="1">5.4.99.25</ecNumber>
    </recommendedName>
</protein>
<dbReference type="PANTHER" id="PTHR13767">
    <property type="entry name" value="TRNA-PSEUDOURIDINE SYNTHASE"/>
    <property type="match status" value="1"/>
</dbReference>
<organism evidence="5">
    <name type="scientific">marine metagenome</name>
    <dbReference type="NCBI Taxonomy" id="408172"/>
    <lineage>
        <taxon>unclassified sequences</taxon>
        <taxon>metagenomes</taxon>
        <taxon>ecological metagenomes</taxon>
    </lineage>
</organism>
<dbReference type="Gene3D" id="3.30.2350.10">
    <property type="entry name" value="Pseudouridine synthase"/>
    <property type="match status" value="1"/>
</dbReference>
<dbReference type="GO" id="GO:0003723">
    <property type="term" value="F:RNA binding"/>
    <property type="evidence" value="ECO:0007669"/>
    <property type="project" value="InterPro"/>
</dbReference>
<keyword evidence="3" id="KW-0413">Isomerase</keyword>
<dbReference type="GO" id="GO:0160148">
    <property type="term" value="F:tRNA pseudouridine(55) synthase activity"/>
    <property type="evidence" value="ECO:0007669"/>
    <property type="project" value="UniProtKB-EC"/>
</dbReference>
<dbReference type="NCBIfam" id="TIGR00431">
    <property type="entry name" value="TruB"/>
    <property type="match status" value="1"/>
</dbReference>
<evidence type="ECO:0000313" key="5">
    <source>
        <dbReference type="EMBL" id="SVC78375.1"/>
    </source>
</evidence>
<dbReference type="CDD" id="cd02573">
    <property type="entry name" value="PseudoU_synth_EcTruB"/>
    <property type="match status" value="1"/>
</dbReference>
<dbReference type="GO" id="GO:1990481">
    <property type="term" value="P:mRNA pseudouridine synthesis"/>
    <property type="evidence" value="ECO:0007669"/>
    <property type="project" value="TreeGrafter"/>
</dbReference>
<keyword evidence="2" id="KW-0819">tRNA processing</keyword>
<proteinExistence type="inferred from homology"/>
<dbReference type="GO" id="GO:0006400">
    <property type="term" value="P:tRNA modification"/>
    <property type="evidence" value="ECO:0007669"/>
    <property type="project" value="TreeGrafter"/>
</dbReference>
<dbReference type="InterPro" id="IPR014780">
    <property type="entry name" value="tRNA_psdUridine_synth_TruB"/>
</dbReference>
<name>A0A382Q0C0_9ZZZZ</name>
<dbReference type="InterPro" id="IPR020103">
    <property type="entry name" value="PsdUridine_synth_cat_dom_sf"/>
</dbReference>
<dbReference type="HAMAP" id="MF_01080">
    <property type="entry name" value="TruB_bact"/>
    <property type="match status" value="1"/>
</dbReference>
<accession>A0A382Q0C0</accession>
<dbReference type="PANTHER" id="PTHR13767:SF2">
    <property type="entry name" value="PSEUDOURIDYLATE SYNTHASE TRUB1"/>
    <property type="match status" value="1"/>
</dbReference>
<evidence type="ECO:0000256" key="1">
    <source>
        <dbReference type="ARBA" id="ARBA00012787"/>
    </source>
</evidence>
<dbReference type="AlphaFoldDB" id="A0A382Q0C0"/>
<evidence type="ECO:0000256" key="3">
    <source>
        <dbReference type="ARBA" id="ARBA00023235"/>
    </source>
</evidence>
<feature type="domain" description="Pseudouridine synthase II N-terminal" evidence="4">
    <location>
        <begin position="23"/>
        <end position="171"/>
    </location>
</feature>
<gene>
    <name evidence="5" type="ORF">METZ01_LOCUS331229</name>
</gene>
<feature type="non-terminal residue" evidence="5">
    <location>
        <position position="256"/>
    </location>
</feature>
<evidence type="ECO:0000259" key="4">
    <source>
        <dbReference type="Pfam" id="PF01509"/>
    </source>
</evidence>
<evidence type="ECO:0000256" key="2">
    <source>
        <dbReference type="ARBA" id="ARBA00022694"/>
    </source>
</evidence>